<feature type="domain" description="ABC transporter" evidence="6">
    <location>
        <begin position="328"/>
        <end position="541"/>
    </location>
</feature>
<evidence type="ECO:0000256" key="4">
    <source>
        <dbReference type="ARBA" id="ARBA00061551"/>
    </source>
</evidence>
<dbReference type="InterPro" id="IPR032781">
    <property type="entry name" value="ABC_tran_Xtn"/>
</dbReference>
<dbReference type="Pfam" id="PF12848">
    <property type="entry name" value="ABC_tran_Xtn"/>
    <property type="match status" value="1"/>
</dbReference>
<keyword evidence="8" id="KW-1185">Reference proteome</keyword>
<dbReference type="SMART" id="SM00382">
    <property type="entry name" value="AAA"/>
    <property type="match status" value="2"/>
</dbReference>
<dbReference type="PANTHER" id="PTHR42855:SF2">
    <property type="entry name" value="DRUG RESISTANCE ABC TRANSPORTER,ATP-BINDING PROTEIN"/>
    <property type="match status" value="1"/>
</dbReference>
<evidence type="ECO:0000256" key="2">
    <source>
        <dbReference type="ARBA" id="ARBA00022741"/>
    </source>
</evidence>
<keyword evidence="3 7" id="KW-0067">ATP-binding</keyword>
<dbReference type="GO" id="GO:0005524">
    <property type="term" value="F:ATP binding"/>
    <property type="evidence" value="ECO:0007669"/>
    <property type="project" value="UniProtKB-KW"/>
</dbReference>
<dbReference type="PROSITE" id="PS00211">
    <property type="entry name" value="ABC_TRANSPORTER_1"/>
    <property type="match status" value="2"/>
</dbReference>
<keyword evidence="1" id="KW-0677">Repeat</keyword>
<evidence type="ECO:0000256" key="5">
    <source>
        <dbReference type="ARBA" id="ARBA00074044"/>
    </source>
</evidence>
<dbReference type="PANTHER" id="PTHR42855">
    <property type="entry name" value="ABC TRANSPORTER ATP-BINDING SUBUNIT"/>
    <property type="match status" value="1"/>
</dbReference>
<dbReference type="CDD" id="cd03221">
    <property type="entry name" value="ABCF_EF-3"/>
    <property type="match status" value="2"/>
</dbReference>
<dbReference type="Pfam" id="PF00005">
    <property type="entry name" value="ABC_tran"/>
    <property type="match status" value="2"/>
</dbReference>
<dbReference type="Gene3D" id="3.40.50.300">
    <property type="entry name" value="P-loop containing nucleotide triphosphate hydrolases"/>
    <property type="match status" value="2"/>
</dbReference>
<dbReference type="InterPro" id="IPR003593">
    <property type="entry name" value="AAA+_ATPase"/>
</dbReference>
<name>A0A1T5D039_9BACT</name>
<protein>
    <recommendedName>
        <fullName evidence="5">Probable ATP-binding protein YbiT</fullName>
    </recommendedName>
</protein>
<evidence type="ECO:0000256" key="1">
    <source>
        <dbReference type="ARBA" id="ARBA00022737"/>
    </source>
</evidence>
<gene>
    <name evidence="7" type="ORF">SAMN05660349_02196</name>
</gene>
<keyword evidence="2" id="KW-0547">Nucleotide-binding</keyword>
<dbReference type="InterPro" id="IPR003439">
    <property type="entry name" value="ABC_transporter-like_ATP-bd"/>
</dbReference>
<evidence type="ECO:0000256" key="3">
    <source>
        <dbReference type="ARBA" id="ARBA00022840"/>
    </source>
</evidence>
<sequence>MISVDGLTVEFGGSTLFADISFVINEKDRIALMGKNGAGKSTLLKILAGVREPSRGKISAPKDTVIAYLPQHLMTEDGRTVFEETAQAFSHLHEMESEIEAINKELETRTDYDSEEYYALIERVSVLSEKFYSIEETNYDADIEKTLLGLGFKREDFNRQTSDFSGGWRMRIELAKLLLKKPDVILLDEPTNHLDIESIQWLEDFLINSAKAVVLISHDRAFVDHITTRTIEVTMGRIYDYKVNYSSYLNLRKERREQQQKAFDEQQKFIAETKEFIERFKGTYSKTLQVQSRVKMLEKLELLEVDEEDTSALRLKFPPSPRSGNYPVIIENLSKIYGDHTVFKNANVTIERGDKIAFVGKNGEGKSTLVKCIMKEIGYDGTLTLGHNVMIGYFAQNQASLLDENLTVFQTIDDVAIGDIRNKIRDLLGAFMFGGESSTKRVKVLSGGERTRLAMIKLLLEPVNLLILDEPTNHLDMKTKDILKSALKDFDGTLIVVSHDRDFLDGLVTKVYEFGNKKVTEHLEGIYEFLQRKKLENLQELERKN</sequence>
<evidence type="ECO:0000259" key="6">
    <source>
        <dbReference type="PROSITE" id="PS50893"/>
    </source>
</evidence>
<dbReference type="InterPro" id="IPR051309">
    <property type="entry name" value="ABCF_ATPase"/>
</dbReference>
<dbReference type="FunFam" id="3.40.50.300:FF:000070">
    <property type="entry name" value="Putative ABC transporter ATP-binding component"/>
    <property type="match status" value="1"/>
</dbReference>
<dbReference type="PROSITE" id="PS50893">
    <property type="entry name" value="ABC_TRANSPORTER_2"/>
    <property type="match status" value="2"/>
</dbReference>
<dbReference type="FunFam" id="3.40.50.300:FF:000011">
    <property type="entry name" value="Putative ABC transporter ATP-binding component"/>
    <property type="match status" value="1"/>
</dbReference>
<dbReference type="AlphaFoldDB" id="A0A1T5D039"/>
<comment type="similarity">
    <text evidence="4">Belongs to the ABC transporter superfamily. ABCF family. YbiT subfamily.</text>
</comment>
<dbReference type="SUPFAM" id="SSF52540">
    <property type="entry name" value="P-loop containing nucleoside triphosphate hydrolases"/>
    <property type="match status" value="2"/>
</dbReference>
<reference evidence="8" key="1">
    <citation type="submission" date="2017-02" db="EMBL/GenBank/DDBJ databases">
        <authorList>
            <person name="Varghese N."/>
            <person name="Submissions S."/>
        </authorList>
    </citation>
    <scope>NUCLEOTIDE SEQUENCE [LARGE SCALE GENOMIC DNA]</scope>
    <source>
        <strain evidence="8">DSM 24967</strain>
    </source>
</reference>
<evidence type="ECO:0000313" key="8">
    <source>
        <dbReference type="Proteomes" id="UP000190852"/>
    </source>
</evidence>
<dbReference type="InterPro" id="IPR027417">
    <property type="entry name" value="P-loop_NTPase"/>
</dbReference>
<accession>A0A1T5D039</accession>
<feature type="domain" description="ABC transporter" evidence="6">
    <location>
        <begin position="2"/>
        <end position="260"/>
    </location>
</feature>
<evidence type="ECO:0000313" key="7">
    <source>
        <dbReference type="EMBL" id="SKB64951.1"/>
    </source>
</evidence>
<organism evidence="7 8">
    <name type="scientific">Parabacteroides chartae</name>
    <dbReference type="NCBI Taxonomy" id="1037355"/>
    <lineage>
        <taxon>Bacteria</taxon>
        <taxon>Pseudomonadati</taxon>
        <taxon>Bacteroidota</taxon>
        <taxon>Bacteroidia</taxon>
        <taxon>Bacteroidales</taxon>
        <taxon>Tannerellaceae</taxon>
        <taxon>Parabacteroides</taxon>
    </lineage>
</organism>
<dbReference type="RefSeq" id="WP_079683681.1">
    <property type="nucleotide sequence ID" value="NZ_FUYQ01000015.1"/>
</dbReference>
<dbReference type="EMBL" id="FUYQ01000015">
    <property type="protein sequence ID" value="SKB64951.1"/>
    <property type="molecule type" value="Genomic_DNA"/>
</dbReference>
<dbReference type="InterPro" id="IPR017871">
    <property type="entry name" value="ABC_transporter-like_CS"/>
</dbReference>
<dbReference type="GO" id="GO:0016887">
    <property type="term" value="F:ATP hydrolysis activity"/>
    <property type="evidence" value="ECO:0007669"/>
    <property type="project" value="InterPro"/>
</dbReference>
<dbReference type="Proteomes" id="UP000190852">
    <property type="component" value="Unassembled WGS sequence"/>
</dbReference>
<proteinExistence type="inferred from homology"/>